<evidence type="ECO:0000256" key="1">
    <source>
        <dbReference type="SAM" id="MobiDB-lite"/>
    </source>
</evidence>
<feature type="region of interest" description="Disordered" evidence="1">
    <location>
        <begin position="81"/>
        <end position="109"/>
    </location>
</feature>
<organism evidence="2 3">
    <name type="scientific">Pontibacter locisalis</name>
    <dbReference type="NCBI Taxonomy" id="1719035"/>
    <lineage>
        <taxon>Bacteria</taxon>
        <taxon>Pseudomonadati</taxon>
        <taxon>Bacteroidota</taxon>
        <taxon>Cytophagia</taxon>
        <taxon>Cytophagales</taxon>
        <taxon>Hymenobacteraceae</taxon>
        <taxon>Pontibacter</taxon>
    </lineage>
</organism>
<reference evidence="3" key="1">
    <citation type="journal article" date="2019" name="Int. J. Syst. Evol. Microbiol.">
        <title>The Global Catalogue of Microorganisms (GCM) 10K type strain sequencing project: providing services to taxonomists for standard genome sequencing and annotation.</title>
        <authorList>
            <consortium name="The Broad Institute Genomics Platform"/>
            <consortium name="The Broad Institute Genome Sequencing Center for Infectious Disease"/>
            <person name="Wu L."/>
            <person name="Ma J."/>
        </authorList>
    </citation>
    <scope>NUCLEOTIDE SEQUENCE [LARGE SCALE GENOMIC DNA]</scope>
    <source>
        <strain evidence="3">KCTC 42498</strain>
    </source>
</reference>
<dbReference type="EMBL" id="JBHULU010000002">
    <property type="protein sequence ID" value="MFD2512543.1"/>
    <property type="molecule type" value="Genomic_DNA"/>
</dbReference>
<name>A0ABW5IGZ8_9BACT</name>
<dbReference type="Proteomes" id="UP001597544">
    <property type="component" value="Unassembled WGS sequence"/>
</dbReference>
<sequence>MDNKESESWDEERYLELNMYFKVKIQGMVDGDPYIQKLLRQDKGLELQDLVERMSDHDQQLWEEFIYLDRIKLHMDMRNHLEGRGTPYKPGHGFSSGSAGDREDPQQPW</sequence>
<comment type="caution">
    <text evidence="2">The sequence shown here is derived from an EMBL/GenBank/DDBJ whole genome shotgun (WGS) entry which is preliminary data.</text>
</comment>
<gene>
    <name evidence="2" type="ORF">ACFSRY_01580</name>
</gene>
<proteinExistence type="predicted"/>
<evidence type="ECO:0000313" key="3">
    <source>
        <dbReference type="Proteomes" id="UP001597544"/>
    </source>
</evidence>
<evidence type="ECO:0000313" key="2">
    <source>
        <dbReference type="EMBL" id="MFD2512543.1"/>
    </source>
</evidence>
<protein>
    <submittedName>
        <fullName evidence="2">Uncharacterized protein</fullName>
    </submittedName>
</protein>
<keyword evidence="3" id="KW-1185">Reference proteome</keyword>
<accession>A0ABW5IGZ8</accession>
<feature type="compositionally biased region" description="Basic and acidic residues" evidence="1">
    <location>
        <begin position="100"/>
        <end position="109"/>
    </location>
</feature>
<dbReference type="RefSeq" id="WP_377502741.1">
    <property type="nucleotide sequence ID" value="NZ_JBHULU010000002.1"/>
</dbReference>